<evidence type="ECO:0000313" key="2">
    <source>
        <dbReference type="EMBL" id="TFH94140.1"/>
    </source>
</evidence>
<dbReference type="AlphaFoldDB" id="A0A4Y8WN24"/>
<gene>
    <name evidence="2" type="ORF">E4P47_08775</name>
</gene>
<accession>A0A4Y8WN24</accession>
<proteinExistence type="predicted"/>
<dbReference type="Proteomes" id="UP000297225">
    <property type="component" value="Unassembled WGS sequence"/>
</dbReference>
<comment type="caution">
    <text evidence="2">The sequence shown here is derived from an EMBL/GenBank/DDBJ whole genome shotgun (WGS) entry which is preliminary data.</text>
</comment>
<dbReference type="EMBL" id="SPNC01000179">
    <property type="protein sequence ID" value="TFH94140.1"/>
    <property type="molecule type" value="Genomic_DNA"/>
</dbReference>
<feature type="non-terminal residue" evidence="2">
    <location>
        <position position="266"/>
    </location>
</feature>
<dbReference type="Pfam" id="PF23864">
    <property type="entry name" value="DUF7222"/>
    <property type="match status" value="1"/>
</dbReference>
<dbReference type="InterPro" id="IPR055646">
    <property type="entry name" value="DUF7222"/>
</dbReference>
<organism evidence="2 3">
    <name type="scientific">Porphyromonas levii</name>
    <dbReference type="NCBI Taxonomy" id="28114"/>
    <lineage>
        <taxon>Bacteria</taxon>
        <taxon>Pseudomonadati</taxon>
        <taxon>Bacteroidota</taxon>
        <taxon>Bacteroidia</taxon>
        <taxon>Bacteroidales</taxon>
        <taxon>Porphyromonadaceae</taxon>
        <taxon>Porphyromonas</taxon>
    </lineage>
</organism>
<dbReference type="STRING" id="1122973.GCA_000379925_00805"/>
<name>A0A4Y8WN24_9PORP</name>
<dbReference type="RefSeq" id="WP_134852661.1">
    <property type="nucleotide sequence ID" value="NZ_SPNC01000179.1"/>
</dbReference>
<sequence length="266" mass="30264">MSFKDWVKLSSESDDGFAHWLFEGHPDRIDEDNIPDDLYAFTDEQEQEWKDFLERLGEDTNLSELYETITGKDKIIRSASDDLNEKFKSDVIEAFVGNFDPFEARYDFGADLRDIAKKELKMQSHGNLYKVYLSEVMSHGCASGVVPSLISSPDCEELVTKHLDDYLLYLGDLSDELDPDIAVEALSNGVAGIAWTAYERYITSLVWRALDIEVEDLFKEVLESWAQEDVVNLITHLPPSMDCSIGMSDDEEDALLEVFANDVLYN</sequence>
<evidence type="ECO:0000313" key="3">
    <source>
        <dbReference type="Proteomes" id="UP000297225"/>
    </source>
</evidence>
<keyword evidence="3" id="KW-1185">Reference proteome</keyword>
<reference evidence="2 3" key="1">
    <citation type="submission" date="2019-03" db="EMBL/GenBank/DDBJ databases">
        <title>Porphyromonas levii Isolated from the Uterus of Dairy Cows.</title>
        <authorList>
            <person name="Francis A.M."/>
        </authorList>
    </citation>
    <scope>NUCLEOTIDE SEQUENCE [LARGE SCALE GENOMIC DNA]</scope>
    <source>
        <strain evidence="2 3">AF5678</strain>
    </source>
</reference>
<feature type="domain" description="DUF7222" evidence="1">
    <location>
        <begin position="127"/>
        <end position="220"/>
    </location>
</feature>
<protein>
    <recommendedName>
        <fullName evidence="1">DUF7222 domain-containing protein</fullName>
    </recommendedName>
</protein>
<evidence type="ECO:0000259" key="1">
    <source>
        <dbReference type="Pfam" id="PF23864"/>
    </source>
</evidence>